<reference evidence="2 3" key="2">
    <citation type="submission" date="2018-06" db="EMBL/GenBank/DDBJ databases">
        <title>Metagenomic assembly of (sub)arctic Cyanobacteria and their associated microbiome from non-axenic cultures.</title>
        <authorList>
            <person name="Baurain D."/>
        </authorList>
    </citation>
    <scope>NUCLEOTIDE SEQUENCE [LARGE SCALE GENOMIC DNA]</scope>
    <source>
        <strain evidence="2">ULC027bin1</strain>
    </source>
</reference>
<comment type="caution">
    <text evidence="2">The sequence shown here is derived from an EMBL/GenBank/DDBJ whole genome shotgun (WGS) entry which is preliminary data.</text>
</comment>
<feature type="region of interest" description="Disordered" evidence="1">
    <location>
        <begin position="164"/>
        <end position="191"/>
    </location>
</feature>
<feature type="compositionally biased region" description="Basic and acidic residues" evidence="1">
    <location>
        <begin position="181"/>
        <end position="191"/>
    </location>
</feature>
<evidence type="ECO:0000313" key="2">
    <source>
        <dbReference type="EMBL" id="PZO49143.1"/>
    </source>
</evidence>
<dbReference type="Proteomes" id="UP000249794">
    <property type="component" value="Unassembled WGS sequence"/>
</dbReference>
<reference evidence="3" key="1">
    <citation type="submission" date="2018-04" db="EMBL/GenBank/DDBJ databases">
        <authorList>
            <person name="Cornet L."/>
        </authorList>
    </citation>
    <scope>NUCLEOTIDE SEQUENCE [LARGE SCALE GENOMIC DNA]</scope>
</reference>
<evidence type="ECO:0008006" key="4">
    <source>
        <dbReference type="Google" id="ProtNLM"/>
    </source>
</evidence>
<evidence type="ECO:0000256" key="1">
    <source>
        <dbReference type="SAM" id="MobiDB-lite"/>
    </source>
</evidence>
<evidence type="ECO:0000313" key="3">
    <source>
        <dbReference type="Proteomes" id="UP000249794"/>
    </source>
</evidence>
<organism evidence="2 3">
    <name type="scientific">Phormidesmis priestleyi</name>
    <dbReference type="NCBI Taxonomy" id="268141"/>
    <lineage>
        <taxon>Bacteria</taxon>
        <taxon>Bacillati</taxon>
        <taxon>Cyanobacteriota</taxon>
        <taxon>Cyanophyceae</taxon>
        <taxon>Leptolyngbyales</taxon>
        <taxon>Leptolyngbyaceae</taxon>
        <taxon>Phormidesmis</taxon>
    </lineage>
</organism>
<dbReference type="EMBL" id="QBMP01000219">
    <property type="protein sequence ID" value="PZO49143.1"/>
    <property type="molecule type" value="Genomic_DNA"/>
</dbReference>
<accession>A0A2W4WVF3</accession>
<gene>
    <name evidence="2" type="ORF">DCF15_17190</name>
</gene>
<name>A0A2W4WVF3_9CYAN</name>
<proteinExistence type="predicted"/>
<protein>
    <recommendedName>
        <fullName evidence="4">Cell division protein FtsL</fullName>
    </recommendedName>
</protein>
<dbReference type="AlphaFoldDB" id="A0A2W4WVF3"/>
<sequence length="191" mass="20354">MVFATELDPLVKSTQRPAARVNLDHARLNSPHSPALRATASPQKVVPLRLGTSVRVGAVPLSLPKQPKLPFAIKLLTRLQQGSTAITCLLATSALAVYGSTVYVDKSTEYALTQIDQLQGESQQMTAANEAIKESLAEQAAQPGSGLTPYKAGDVLFLKPAPTRPLAEVNSAPNSTPNSAPKEERDRPMGY</sequence>